<dbReference type="PANTHER" id="PTHR11629:SF63">
    <property type="entry name" value="V-TYPE PROTON ATPASE SUBUNIT A"/>
    <property type="match status" value="1"/>
</dbReference>
<feature type="transmembrane region" description="Helical" evidence="9">
    <location>
        <begin position="575"/>
        <end position="593"/>
    </location>
</feature>
<evidence type="ECO:0000256" key="4">
    <source>
        <dbReference type="ARBA" id="ARBA00022692"/>
    </source>
</evidence>
<organism evidence="11 12">
    <name type="scientific">Galendromus occidentalis</name>
    <name type="common">western predatory mite</name>
    <dbReference type="NCBI Taxonomy" id="34638"/>
    <lineage>
        <taxon>Eukaryota</taxon>
        <taxon>Metazoa</taxon>
        <taxon>Ecdysozoa</taxon>
        <taxon>Arthropoda</taxon>
        <taxon>Chelicerata</taxon>
        <taxon>Arachnida</taxon>
        <taxon>Acari</taxon>
        <taxon>Parasitiformes</taxon>
        <taxon>Mesostigmata</taxon>
        <taxon>Gamasina</taxon>
        <taxon>Phytoseioidea</taxon>
        <taxon>Phytoseiidae</taxon>
        <taxon>Typhlodrominae</taxon>
        <taxon>Galendromus</taxon>
    </lineage>
</organism>
<dbReference type="GO" id="GO:0007035">
    <property type="term" value="P:vacuolar acidification"/>
    <property type="evidence" value="ECO:0007669"/>
    <property type="project" value="TreeGrafter"/>
</dbReference>
<dbReference type="GO" id="GO:0046961">
    <property type="term" value="F:proton-transporting ATPase activity, rotational mechanism"/>
    <property type="evidence" value="ECO:0007669"/>
    <property type="project" value="InterPro"/>
</dbReference>
<comment type="similarity">
    <text evidence="2 9">Belongs to the V-ATPase 116 kDa subunit family.</text>
</comment>
<sequence length="888" mass="100737">MGQQLRSEEMTLCQLFLQSEAAYACVAELGELGLVQFRDLNSATNAFQRKFVNEVRRCDEMERKLRFLEREVRKDNLPIVSFGDNPEAPQPREMIDLEATFEKLENELNEVNTNAEALKKTFLELTELKHILKQTQQFFDEVGMGPWSTSNPRGSKKYQVGAIHYHSGSERAWDDDGILQMADGGPTHDEHATLLGEDARGQPQNAAGAAALKLGFVAGVILRERLPSFERLLWRVCHGNVFLRQCDIDVALEDPVSGDLVSKSVFIIFFQGDQLKAKVKKICESFRATLYPCPDTPTERREMSVGVLTRIEDLNTVLRQTQDHRHRVLAAANKNIQNWVVRVRKIKAIYHTLNLFNLDVTQKCLIAECWCAVNDIDRIHYALRRGTEKSGSSVPCILNRMDTKETPPTYNRTNKFTAAFQTMVDAYGVASYREINPTPFTVITFPFLFAVMFGDCGHGLIMFLFALWMVLKEQGIMAQKSKDEIWNTFFGGRYIILLMGGFSIYTGLIYNDCFSKSLNIFGSAWSIKKSDLSNDSSMLLPSKNFDGTPYAFGVDPIWQLATNKIPFSNSYKMKVSVILGVMQMTFGVMLSFYNHRFFQNRLNIICEFIPQMIFLMSIFGYLVLCILGKWMTYYENPSCAPSLLLMLINMVMFSYPASDGTCITESFYTGQQFFQVILVLIAMACIPWILLAKPLILRKLWLAQNGQYGTLNTVQVQQKDETQIIYNEDGTIAQQPAMQETVVNNAGHDFGHGITLDNFDFGEIFINQAIHTIEYCLGSVSHTASYLRLWALSLAHAQLSEVLWNMVLRVGLNQDGAMGGIVLFLMFGFWAGLTVMVLLLMEGLSAFLHALRLHWVEFQSKFYHGEGYLFAPFSFESILHNAELEDSA</sequence>
<dbReference type="AlphaFoldDB" id="A0AAJ7SEN6"/>
<keyword evidence="6 9" id="KW-1133">Transmembrane helix</keyword>
<keyword evidence="8 9" id="KW-0472">Membrane</keyword>
<dbReference type="KEGG" id="goe:100906200"/>
<evidence type="ECO:0000256" key="5">
    <source>
        <dbReference type="ARBA" id="ARBA00022781"/>
    </source>
</evidence>
<evidence type="ECO:0000256" key="8">
    <source>
        <dbReference type="ARBA" id="ARBA00023136"/>
    </source>
</evidence>
<dbReference type="CTD" id="43442"/>
<dbReference type="GO" id="GO:0005886">
    <property type="term" value="C:plasma membrane"/>
    <property type="evidence" value="ECO:0007669"/>
    <property type="project" value="TreeGrafter"/>
</dbReference>
<evidence type="ECO:0000256" key="9">
    <source>
        <dbReference type="RuleBase" id="RU361189"/>
    </source>
</evidence>
<keyword evidence="11" id="KW-1185">Reference proteome</keyword>
<dbReference type="Pfam" id="PF01496">
    <property type="entry name" value="V_ATPase_I"/>
    <property type="match status" value="1"/>
</dbReference>
<keyword evidence="7 9" id="KW-0406">Ion transport</keyword>
<evidence type="ECO:0000313" key="11">
    <source>
        <dbReference type="Proteomes" id="UP000694867"/>
    </source>
</evidence>
<evidence type="ECO:0000313" key="12">
    <source>
        <dbReference type="RefSeq" id="XP_028966686.1"/>
    </source>
</evidence>
<reference evidence="12" key="1">
    <citation type="submission" date="2025-08" db="UniProtKB">
        <authorList>
            <consortium name="RefSeq"/>
        </authorList>
    </citation>
    <scope>IDENTIFICATION</scope>
</reference>
<gene>
    <name evidence="12" type="primary">LOC100906200</name>
</gene>
<comment type="function">
    <text evidence="9">Essential component of the vacuolar proton pump (V-ATPase), a multimeric enzyme that catalyzes the translocation of protons across the membranes. Required for assembly and activity of the V-ATPase.</text>
</comment>
<protein>
    <recommendedName>
        <fullName evidence="9">V-type proton ATPase subunit a</fullName>
    </recommendedName>
</protein>
<dbReference type="Proteomes" id="UP000694867">
    <property type="component" value="Unplaced"/>
</dbReference>
<name>A0AAJ7SEN6_9ACAR</name>
<evidence type="ECO:0000256" key="1">
    <source>
        <dbReference type="ARBA" id="ARBA00004141"/>
    </source>
</evidence>
<dbReference type="RefSeq" id="XP_028966686.1">
    <property type="nucleotide sequence ID" value="XM_029110853.1"/>
</dbReference>
<dbReference type="GO" id="GO:0000220">
    <property type="term" value="C:vacuolar proton-transporting V-type ATPase, V0 domain"/>
    <property type="evidence" value="ECO:0007669"/>
    <property type="project" value="InterPro"/>
</dbReference>
<dbReference type="PIRSF" id="PIRSF001293">
    <property type="entry name" value="ATP6V0A1"/>
    <property type="match status" value="1"/>
</dbReference>
<keyword evidence="10" id="KW-0175">Coiled coil</keyword>
<feature type="transmembrane region" description="Helical" evidence="9">
    <location>
        <begin position="447"/>
        <end position="471"/>
    </location>
</feature>
<dbReference type="PANTHER" id="PTHR11629">
    <property type="entry name" value="VACUOLAR PROTON ATPASES"/>
    <property type="match status" value="1"/>
</dbReference>
<keyword evidence="4 9" id="KW-0812">Transmembrane</keyword>
<comment type="subcellular location">
    <subcellularLocation>
        <location evidence="1">Membrane</location>
        <topology evidence="1">Multi-pass membrane protein</topology>
    </subcellularLocation>
</comment>
<dbReference type="InterPro" id="IPR026028">
    <property type="entry name" value="V-type_ATPase_116kDa_su_euka"/>
</dbReference>
<evidence type="ECO:0000256" key="3">
    <source>
        <dbReference type="ARBA" id="ARBA00022448"/>
    </source>
</evidence>
<dbReference type="GeneID" id="100906200"/>
<feature type="transmembrane region" description="Helical" evidence="9">
    <location>
        <begin position="491"/>
        <end position="510"/>
    </location>
</feature>
<feature type="transmembrane region" description="Helical" evidence="9">
    <location>
        <begin position="608"/>
        <end position="627"/>
    </location>
</feature>
<evidence type="ECO:0000256" key="7">
    <source>
        <dbReference type="ARBA" id="ARBA00023065"/>
    </source>
</evidence>
<keyword evidence="3 9" id="KW-0813">Transport</keyword>
<evidence type="ECO:0000256" key="6">
    <source>
        <dbReference type="ARBA" id="ARBA00022989"/>
    </source>
</evidence>
<evidence type="ECO:0000256" key="2">
    <source>
        <dbReference type="ARBA" id="ARBA00009904"/>
    </source>
</evidence>
<dbReference type="InterPro" id="IPR002490">
    <property type="entry name" value="V-ATPase_116kDa_su"/>
</dbReference>
<feature type="transmembrane region" description="Helical" evidence="9">
    <location>
        <begin position="673"/>
        <end position="691"/>
    </location>
</feature>
<evidence type="ECO:0000256" key="10">
    <source>
        <dbReference type="SAM" id="Coils"/>
    </source>
</evidence>
<accession>A0AAJ7SEN6</accession>
<keyword evidence="5 9" id="KW-0375">Hydrogen ion transport</keyword>
<proteinExistence type="inferred from homology"/>
<feature type="coiled-coil region" evidence="10">
    <location>
        <begin position="51"/>
        <end position="128"/>
    </location>
</feature>
<feature type="transmembrane region" description="Helical" evidence="9">
    <location>
        <begin position="820"/>
        <end position="841"/>
    </location>
</feature>
<dbReference type="GO" id="GO:0051117">
    <property type="term" value="F:ATPase binding"/>
    <property type="evidence" value="ECO:0007669"/>
    <property type="project" value="TreeGrafter"/>
</dbReference>